<organism evidence="1 2">
    <name type="scientific">Linum trigynum</name>
    <dbReference type="NCBI Taxonomy" id="586398"/>
    <lineage>
        <taxon>Eukaryota</taxon>
        <taxon>Viridiplantae</taxon>
        <taxon>Streptophyta</taxon>
        <taxon>Embryophyta</taxon>
        <taxon>Tracheophyta</taxon>
        <taxon>Spermatophyta</taxon>
        <taxon>Magnoliopsida</taxon>
        <taxon>eudicotyledons</taxon>
        <taxon>Gunneridae</taxon>
        <taxon>Pentapetalae</taxon>
        <taxon>rosids</taxon>
        <taxon>fabids</taxon>
        <taxon>Malpighiales</taxon>
        <taxon>Linaceae</taxon>
        <taxon>Linum</taxon>
    </lineage>
</organism>
<accession>A0AAV2D5F3</accession>
<evidence type="ECO:0000313" key="1">
    <source>
        <dbReference type="EMBL" id="CAL1367889.1"/>
    </source>
</evidence>
<dbReference type="EMBL" id="OZ034815">
    <property type="protein sequence ID" value="CAL1367889.1"/>
    <property type="molecule type" value="Genomic_DNA"/>
</dbReference>
<gene>
    <name evidence="1" type="ORF">LTRI10_LOCUS11318</name>
</gene>
<name>A0AAV2D5F3_9ROSI</name>
<proteinExistence type="predicted"/>
<reference evidence="1 2" key="1">
    <citation type="submission" date="2024-04" db="EMBL/GenBank/DDBJ databases">
        <authorList>
            <person name="Fracassetti M."/>
        </authorList>
    </citation>
    <scope>NUCLEOTIDE SEQUENCE [LARGE SCALE GENOMIC DNA]</scope>
</reference>
<evidence type="ECO:0000313" key="2">
    <source>
        <dbReference type="Proteomes" id="UP001497516"/>
    </source>
</evidence>
<dbReference type="AlphaFoldDB" id="A0AAV2D5F3"/>
<protein>
    <submittedName>
        <fullName evidence="1">Uncharacterized protein</fullName>
    </submittedName>
</protein>
<keyword evidence="2" id="KW-1185">Reference proteome</keyword>
<sequence>MGMTGGGNEADYGGEFDYRAGIRDLGGDGRSTTTTTLIVDCRRRIGDDEQTVTMGQIKVVIFKLTKFWILMLMVDLR</sequence>
<dbReference type="Proteomes" id="UP001497516">
    <property type="component" value="Chromosome 2"/>
</dbReference>